<dbReference type="EMBL" id="LJIG01000765">
    <property type="protein sequence ID" value="KRT86175.1"/>
    <property type="molecule type" value="Genomic_DNA"/>
</dbReference>
<protein>
    <recommendedName>
        <fullName evidence="8">ABC transporter ATP-binding protein</fullName>
    </recommendedName>
</protein>
<keyword evidence="1 4" id="KW-0812">Transmembrane</keyword>
<evidence type="ECO:0000256" key="2">
    <source>
        <dbReference type="ARBA" id="ARBA00022989"/>
    </source>
</evidence>
<dbReference type="OrthoDB" id="6500128at2759"/>
<feature type="transmembrane region" description="Helical" evidence="4">
    <location>
        <begin position="69"/>
        <end position="94"/>
    </location>
</feature>
<dbReference type="AlphaFoldDB" id="A0A0T6BFW1"/>
<reference evidence="6 7" key="1">
    <citation type="submission" date="2015-09" db="EMBL/GenBank/DDBJ databases">
        <title>Draft genome of the scarab beetle Oryctes borbonicus.</title>
        <authorList>
            <person name="Meyer J.M."/>
            <person name="Markov G.V."/>
            <person name="Baskaran P."/>
            <person name="Herrmann M."/>
            <person name="Sommer R.J."/>
            <person name="Roedelsperger C."/>
        </authorList>
    </citation>
    <scope>NUCLEOTIDE SEQUENCE [LARGE SCALE GENOMIC DNA]</scope>
    <source>
        <strain evidence="6">OB123</strain>
        <tissue evidence="6">Whole animal</tissue>
    </source>
</reference>
<evidence type="ECO:0000256" key="5">
    <source>
        <dbReference type="SAM" id="SignalP"/>
    </source>
</evidence>
<keyword evidence="5" id="KW-0732">Signal</keyword>
<sequence>YRHATCLDVFFMILGSIGAAVSGACMPVMMMYFGDVTGAIVQYGDCYFNFTSSNTTNATLEDEKLTEAITKFCIQACALGLVSFVCIYVSVLVFSFSAVRQVCFSYTLSCSNFS</sequence>
<evidence type="ECO:0000256" key="4">
    <source>
        <dbReference type="SAM" id="Phobius"/>
    </source>
</evidence>
<feature type="signal peptide" evidence="5">
    <location>
        <begin position="1"/>
        <end position="19"/>
    </location>
</feature>
<keyword evidence="3 4" id="KW-0472">Membrane</keyword>
<accession>A0A0T6BFW1</accession>
<evidence type="ECO:0000313" key="6">
    <source>
        <dbReference type="EMBL" id="KRT86175.1"/>
    </source>
</evidence>
<feature type="non-terminal residue" evidence="6">
    <location>
        <position position="1"/>
    </location>
</feature>
<name>A0A0T6BFW1_9SCAR</name>
<evidence type="ECO:0000256" key="3">
    <source>
        <dbReference type="ARBA" id="ARBA00023136"/>
    </source>
</evidence>
<evidence type="ECO:0000313" key="7">
    <source>
        <dbReference type="Proteomes" id="UP000051574"/>
    </source>
</evidence>
<feature type="transmembrane region" description="Helical" evidence="4">
    <location>
        <begin position="9"/>
        <end position="33"/>
    </location>
</feature>
<evidence type="ECO:0008006" key="8">
    <source>
        <dbReference type="Google" id="ProtNLM"/>
    </source>
</evidence>
<keyword evidence="2 4" id="KW-1133">Transmembrane helix</keyword>
<evidence type="ECO:0000256" key="1">
    <source>
        <dbReference type="ARBA" id="ARBA00022692"/>
    </source>
</evidence>
<dbReference type="GO" id="GO:0016020">
    <property type="term" value="C:membrane"/>
    <property type="evidence" value="ECO:0007669"/>
    <property type="project" value="InterPro"/>
</dbReference>
<dbReference type="GO" id="GO:0005524">
    <property type="term" value="F:ATP binding"/>
    <property type="evidence" value="ECO:0007669"/>
    <property type="project" value="InterPro"/>
</dbReference>
<keyword evidence="7" id="KW-1185">Reference proteome</keyword>
<comment type="caution">
    <text evidence="6">The sequence shown here is derived from an EMBL/GenBank/DDBJ whole genome shotgun (WGS) entry which is preliminary data.</text>
</comment>
<dbReference type="Proteomes" id="UP000051574">
    <property type="component" value="Unassembled WGS sequence"/>
</dbReference>
<feature type="chain" id="PRO_5006668641" description="ABC transporter ATP-binding protein" evidence="5">
    <location>
        <begin position="20"/>
        <end position="114"/>
    </location>
</feature>
<proteinExistence type="predicted"/>
<dbReference type="SUPFAM" id="SSF90123">
    <property type="entry name" value="ABC transporter transmembrane region"/>
    <property type="match status" value="1"/>
</dbReference>
<gene>
    <name evidence="6" type="ORF">AMK59_1916</name>
</gene>
<dbReference type="InterPro" id="IPR036640">
    <property type="entry name" value="ABC1_TM_sf"/>
</dbReference>
<dbReference type="Gene3D" id="1.20.1560.10">
    <property type="entry name" value="ABC transporter type 1, transmembrane domain"/>
    <property type="match status" value="1"/>
</dbReference>
<organism evidence="6 7">
    <name type="scientific">Oryctes borbonicus</name>
    <dbReference type="NCBI Taxonomy" id="1629725"/>
    <lineage>
        <taxon>Eukaryota</taxon>
        <taxon>Metazoa</taxon>
        <taxon>Ecdysozoa</taxon>
        <taxon>Arthropoda</taxon>
        <taxon>Hexapoda</taxon>
        <taxon>Insecta</taxon>
        <taxon>Pterygota</taxon>
        <taxon>Neoptera</taxon>
        <taxon>Endopterygota</taxon>
        <taxon>Coleoptera</taxon>
        <taxon>Polyphaga</taxon>
        <taxon>Scarabaeiformia</taxon>
        <taxon>Scarabaeidae</taxon>
        <taxon>Dynastinae</taxon>
        <taxon>Oryctes</taxon>
    </lineage>
</organism>